<evidence type="ECO:0000313" key="1">
    <source>
        <dbReference type="EMBL" id="ESU41788.1"/>
    </source>
</evidence>
<accession>V6TS38</accession>
<sequence length="322" mass="33677">VIIGSETYCSQCENTYVPIDGVCNTIDNANGKCTPKNDGSCSACLESYYLYSGGCYATCPDGMYADSSAHRCTACDGTCKTCSGAGTDKCTSCSAAENYLRLTDSSADTGECVAKGACGTAHFEVEADKKCYLCGDSAHGGIDGCTTCTPKEGDPAKAKCTACGNNKVPNADGSACVDALAPLACPIEGCKTCSADKTACEECNENKYLTPTSQCIADCAILSGYYRTTENEKKACKRCGVANCVVCWEDGTCDLCTDGFYGETCSKCDASCRACSGPPMRTVQRAPAGRRSSTEMISARARAEKAAWSRPRAVLVIVKSVF</sequence>
<reference evidence="2" key="1">
    <citation type="submission" date="2012-02" db="EMBL/GenBank/DDBJ databases">
        <title>Genome sequencing of Giardia lamblia Genotypes A2 and B isolates (DH and GS) and comparative analysis with the genomes of Genotypes A1 and E (WB and Pig).</title>
        <authorList>
            <person name="Adam R."/>
            <person name="Dahlstrom E."/>
            <person name="Martens C."/>
            <person name="Bruno D."/>
            <person name="Barbian K."/>
            <person name="Porcella S.F."/>
            <person name="Nash T."/>
        </authorList>
    </citation>
    <scope>NUCLEOTIDE SEQUENCE</scope>
    <source>
        <strain evidence="2">GS</strain>
    </source>
</reference>
<name>V6TS38_GIAIN</name>
<comment type="caution">
    <text evidence="1">The sequence shown here is derived from an EMBL/GenBank/DDBJ whole genome shotgun (WGS) entry which is preliminary data.</text>
</comment>
<dbReference type="InterPro" id="IPR005127">
    <property type="entry name" value="Giardia_VSP"/>
</dbReference>
<dbReference type="SUPFAM" id="SSF57184">
    <property type="entry name" value="Growth factor receptor domain"/>
    <property type="match status" value="2"/>
</dbReference>
<dbReference type="SMART" id="SM00261">
    <property type="entry name" value="FU"/>
    <property type="match status" value="3"/>
</dbReference>
<dbReference type="Proteomes" id="UP000018040">
    <property type="component" value="Unassembled WGS sequence"/>
</dbReference>
<dbReference type="Gene3D" id="2.10.220.10">
    <property type="entry name" value="Hormone Receptor, Insulin-like Growth Factor Receptor 1, Chain A, domain 2"/>
    <property type="match status" value="3"/>
</dbReference>
<reference evidence="1 2" key="2">
    <citation type="journal article" date="2013" name="Genome Biol. Evol.">
        <title>Genome sequencing of Giardia lamblia genotypes A2 and B isolates (DH and GS) and comparative analysis with the genomes of genotypes A1 and E (WB and Pig).</title>
        <authorList>
            <person name="Adam R.D."/>
            <person name="Dahlstrom E.W."/>
            <person name="Martens C.A."/>
            <person name="Bruno D.P."/>
            <person name="Barbian K.D."/>
            <person name="Ricklefs S.M."/>
            <person name="Hernandez M.M."/>
            <person name="Narla N.P."/>
            <person name="Patel R.B."/>
            <person name="Porcella S.F."/>
            <person name="Nash T.E."/>
        </authorList>
    </citation>
    <scope>NUCLEOTIDE SEQUENCE [LARGE SCALE GENOMIC DNA]</scope>
    <source>
        <strain evidence="1 2">GS</strain>
    </source>
</reference>
<dbReference type="InterPro" id="IPR006212">
    <property type="entry name" value="Furin_repeat"/>
</dbReference>
<dbReference type="InterPro" id="IPR052798">
    <property type="entry name" value="Giardia_VSA"/>
</dbReference>
<proteinExistence type="predicted"/>
<dbReference type="VEuPathDB" id="GiardiaDB:QR46_4753"/>
<feature type="non-terminal residue" evidence="1">
    <location>
        <position position="1"/>
    </location>
</feature>
<protein>
    <submittedName>
        <fullName evidence="1">Variant-specific surface protein</fullName>
    </submittedName>
</protein>
<dbReference type="InterPro" id="IPR009030">
    <property type="entry name" value="Growth_fac_rcpt_cys_sf"/>
</dbReference>
<dbReference type="PANTHER" id="PTHR23275:SF100">
    <property type="entry name" value="EGF-LIKE DOMAIN-CONTAINING PROTEIN"/>
    <property type="match status" value="1"/>
</dbReference>
<dbReference type="PANTHER" id="PTHR23275">
    <property type="entry name" value="CABRIOLET.-RELATED"/>
    <property type="match status" value="1"/>
</dbReference>
<dbReference type="Pfam" id="PF03302">
    <property type="entry name" value="VSP"/>
    <property type="match status" value="1"/>
</dbReference>
<dbReference type="AlphaFoldDB" id="V6TS38"/>
<dbReference type="EMBL" id="AHHH01000110">
    <property type="protein sequence ID" value="ESU41788.1"/>
    <property type="molecule type" value="Genomic_DNA"/>
</dbReference>
<dbReference type="OrthoDB" id="19903at2759"/>
<evidence type="ECO:0000313" key="2">
    <source>
        <dbReference type="Proteomes" id="UP000018040"/>
    </source>
</evidence>
<gene>
    <name evidence="1" type="ORF">GSB_153087</name>
</gene>
<organism evidence="1 2">
    <name type="scientific">Giardia intestinalis</name>
    <name type="common">Giardia lamblia</name>
    <dbReference type="NCBI Taxonomy" id="5741"/>
    <lineage>
        <taxon>Eukaryota</taxon>
        <taxon>Metamonada</taxon>
        <taxon>Diplomonadida</taxon>
        <taxon>Hexamitidae</taxon>
        <taxon>Giardiinae</taxon>
        <taxon>Giardia</taxon>
    </lineage>
</organism>